<reference evidence="2 3" key="1">
    <citation type="submission" date="2024-05" db="EMBL/GenBank/DDBJ databases">
        <title>Genetic variation in Jamaican populations of the coffee berry borer (Hypothenemus hampei).</title>
        <authorList>
            <person name="Errbii M."/>
            <person name="Myrie A."/>
        </authorList>
    </citation>
    <scope>NUCLEOTIDE SEQUENCE [LARGE SCALE GENOMIC DNA]</scope>
    <source>
        <strain evidence="2">JA-Hopewell-2020-01-JO</strain>
        <tissue evidence="2">Whole body</tissue>
    </source>
</reference>
<comment type="caution">
    <text evidence="2">The sequence shown here is derived from an EMBL/GenBank/DDBJ whole genome shotgun (WGS) entry which is preliminary data.</text>
</comment>
<sequence length="179" mass="20474">MSRKSAGTFRTTQYILEAIDENLLTTIQFVADSWRAVKISTIQNCFATCRFKSSERPDILNDEEDLSTAGAVNTEEFSTIDDYLLCYDENEDCEDAIIDRIKSRNQENNNEDVEDGADDDPPVSVTNHEARKYITGLQRYFMQEGNEKSPMSALNICANFVEIQSYKKRQSTLDVFLHI</sequence>
<protein>
    <recommendedName>
        <fullName evidence="4">DDE-1 domain-containing protein</fullName>
    </recommendedName>
</protein>
<evidence type="ECO:0000256" key="1">
    <source>
        <dbReference type="SAM" id="MobiDB-lite"/>
    </source>
</evidence>
<dbReference type="Proteomes" id="UP001566132">
    <property type="component" value="Unassembled WGS sequence"/>
</dbReference>
<organism evidence="2 3">
    <name type="scientific">Hypothenemus hampei</name>
    <name type="common">Coffee berry borer</name>
    <dbReference type="NCBI Taxonomy" id="57062"/>
    <lineage>
        <taxon>Eukaryota</taxon>
        <taxon>Metazoa</taxon>
        <taxon>Ecdysozoa</taxon>
        <taxon>Arthropoda</taxon>
        <taxon>Hexapoda</taxon>
        <taxon>Insecta</taxon>
        <taxon>Pterygota</taxon>
        <taxon>Neoptera</taxon>
        <taxon>Endopterygota</taxon>
        <taxon>Coleoptera</taxon>
        <taxon>Polyphaga</taxon>
        <taxon>Cucujiformia</taxon>
        <taxon>Curculionidae</taxon>
        <taxon>Scolytinae</taxon>
        <taxon>Hypothenemus</taxon>
    </lineage>
</organism>
<name>A0ABD1E2L2_HYPHA</name>
<feature type="region of interest" description="Disordered" evidence="1">
    <location>
        <begin position="104"/>
        <end position="125"/>
    </location>
</feature>
<evidence type="ECO:0008006" key="4">
    <source>
        <dbReference type="Google" id="ProtNLM"/>
    </source>
</evidence>
<dbReference type="AlphaFoldDB" id="A0ABD1E2L2"/>
<dbReference type="EMBL" id="JBDJPC010000013">
    <property type="protein sequence ID" value="KAL1488913.1"/>
    <property type="molecule type" value="Genomic_DNA"/>
</dbReference>
<evidence type="ECO:0000313" key="3">
    <source>
        <dbReference type="Proteomes" id="UP001566132"/>
    </source>
</evidence>
<feature type="compositionally biased region" description="Acidic residues" evidence="1">
    <location>
        <begin position="109"/>
        <end position="121"/>
    </location>
</feature>
<proteinExistence type="predicted"/>
<evidence type="ECO:0000313" key="2">
    <source>
        <dbReference type="EMBL" id="KAL1488913.1"/>
    </source>
</evidence>
<accession>A0ABD1E2L2</accession>
<keyword evidence="3" id="KW-1185">Reference proteome</keyword>
<gene>
    <name evidence="2" type="ORF">ABEB36_014700</name>
</gene>